<reference evidence="6 7" key="1">
    <citation type="submission" date="2016-01" db="EMBL/GenBank/DDBJ databases">
        <title>Genome sequencing of Roseivirga spongicola UST030701-084.</title>
        <authorList>
            <person name="Selvaratnam C."/>
            <person name="Thevarajoo S."/>
            <person name="Goh K.M."/>
            <person name="Ee R."/>
            <person name="Chan K.-G."/>
            <person name="Chong C.S."/>
        </authorList>
    </citation>
    <scope>NUCLEOTIDE SEQUENCE [LARGE SCALE GENOMIC DNA]</scope>
    <source>
        <strain evidence="6 7">UST030701-084</strain>
    </source>
</reference>
<evidence type="ECO:0000256" key="1">
    <source>
        <dbReference type="ARBA" id="ARBA00004141"/>
    </source>
</evidence>
<evidence type="ECO:0000256" key="2">
    <source>
        <dbReference type="ARBA" id="ARBA00022692"/>
    </source>
</evidence>
<dbReference type="AlphaFoldDB" id="A0A150XGC4"/>
<dbReference type="STRING" id="333140.AWW68_03000"/>
<evidence type="ECO:0000313" key="6">
    <source>
        <dbReference type="EMBL" id="KYG77750.1"/>
    </source>
</evidence>
<feature type="transmembrane region" description="Helical" evidence="5">
    <location>
        <begin position="16"/>
        <end position="35"/>
    </location>
</feature>
<accession>A0A150XGC4</accession>
<dbReference type="InterPro" id="IPR032808">
    <property type="entry name" value="DoxX"/>
</dbReference>
<dbReference type="RefSeq" id="WP_068216423.1">
    <property type="nucleotide sequence ID" value="NZ_CP139724.1"/>
</dbReference>
<dbReference type="OrthoDB" id="265224at2"/>
<dbReference type="GO" id="GO:0016020">
    <property type="term" value="C:membrane"/>
    <property type="evidence" value="ECO:0007669"/>
    <property type="project" value="UniProtKB-SubCell"/>
</dbReference>
<feature type="transmembrane region" description="Helical" evidence="5">
    <location>
        <begin position="122"/>
        <end position="138"/>
    </location>
</feature>
<evidence type="ECO:0000256" key="5">
    <source>
        <dbReference type="SAM" id="Phobius"/>
    </source>
</evidence>
<organism evidence="6 7">
    <name type="scientific">Roseivirga spongicola</name>
    <dbReference type="NCBI Taxonomy" id="333140"/>
    <lineage>
        <taxon>Bacteria</taxon>
        <taxon>Pseudomonadati</taxon>
        <taxon>Bacteroidota</taxon>
        <taxon>Cytophagia</taxon>
        <taxon>Cytophagales</taxon>
        <taxon>Roseivirgaceae</taxon>
        <taxon>Roseivirga</taxon>
    </lineage>
</organism>
<comment type="subcellular location">
    <subcellularLocation>
        <location evidence="1">Membrane</location>
        <topology evidence="1">Multi-pass membrane protein</topology>
    </subcellularLocation>
</comment>
<feature type="transmembrane region" description="Helical" evidence="5">
    <location>
        <begin position="55"/>
        <end position="77"/>
    </location>
</feature>
<protein>
    <recommendedName>
        <fullName evidence="8">Doxx family protein</fullName>
    </recommendedName>
</protein>
<gene>
    <name evidence="6" type="ORF">AWW68_03000</name>
</gene>
<proteinExistence type="predicted"/>
<keyword evidence="3 5" id="KW-1133">Transmembrane helix</keyword>
<keyword evidence="7" id="KW-1185">Reference proteome</keyword>
<evidence type="ECO:0008006" key="8">
    <source>
        <dbReference type="Google" id="ProtNLM"/>
    </source>
</evidence>
<evidence type="ECO:0000256" key="4">
    <source>
        <dbReference type="ARBA" id="ARBA00023136"/>
    </source>
</evidence>
<sequence>MTRYITFFLERHQFRILRVCIGILFLWFGGLKFFPGLSPAEGLASTTVEILSFHLFPEWLIMPSLATMEVGLGLLLVFSKEFRLTFWLLLFHMACTIMPLFILTEVTFKSFPFQLTMEGQYIVKNIVIISAAFVLVFQRKSNRIHN</sequence>
<dbReference type="EMBL" id="LRPC01000001">
    <property type="protein sequence ID" value="KYG77750.1"/>
    <property type="molecule type" value="Genomic_DNA"/>
</dbReference>
<comment type="caution">
    <text evidence="6">The sequence shown here is derived from an EMBL/GenBank/DDBJ whole genome shotgun (WGS) entry which is preliminary data.</text>
</comment>
<keyword evidence="4 5" id="KW-0472">Membrane</keyword>
<feature type="transmembrane region" description="Helical" evidence="5">
    <location>
        <begin position="84"/>
        <end position="102"/>
    </location>
</feature>
<dbReference type="Proteomes" id="UP000075606">
    <property type="component" value="Unassembled WGS sequence"/>
</dbReference>
<evidence type="ECO:0000256" key="3">
    <source>
        <dbReference type="ARBA" id="ARBA00022989"/>
    </source>
</evidence>
<keyword evidence="2 5" id="KW-0812">Transmembrane</keyword>
<evidence type="ECO:0000313" key="7">
    <source>
        <dbReference type="Proteomes" id="UP000075606"/>
    </source>
</evidence>
<name>A0A150XGC4_9BACT</name>
<dbReference type="Pfam" id="PF07681">
    <property type="entry name" value="DoxX"/>
    <property type="match status" value="1"/>
</dbReference>